<keyword evidence="1" id="KW-1133">Transmembrane helix</keyword>
<dbReference type="OrthoDB" id="3729710at2"/>
<evidence type="ECO:0000313" key="2">
    <source>
        <dbReference type="EMBL" id="ACZ22072.1"/>
    </source>
</evidence>
<dbReference type="KEGG" id="ske:Sked_21520"/>
<dbReference type="eggNOG" id="ENOG5032S4I">
    <property type="taxonomic scope" value="Bacteria"/>
</dbReference>
<feature type="transmembrane region" description="Helical" evidence="1">
    <location>
        <begin position="21"/>
        <end position="39"/>
    </location>
</feature>
<accession>D1BI02</accession>
<feature type="transmembrane region" description="Helical" evidence="1">
    <location>
        <begin position="45"/>
        <end position="67"/>
    </location>
</feature>
<organism evidence="2 3">
    <name type="scientific">Sanguibacter keddieii (strain ATCC 51767 / DSM 10542 / NCFB 3025 / ST-74)</name>
    <dbReference type="NCBI Taxonomy" id="446469"/>
    <lineage>
        <taxon>Bacteria</taxon>
        <taxon>Bacillati</taxon>
        <taxon>Actinomycetota</taxon>
        <taxon>Actinomycetes</taxon>
        <taxon>Micrococcales</taxon>
        <taxon>Sanguibacteraceae</taxon>
        <taxon>Sanguibacter</taxon>
    </lineage>
</organism>
<dbReference type="AlphaFoldDB" id="D1BI02"/>
<keyword evidence="3" id="KW-1185">Reference proteome</keyword>
<reference evidence="2 3" key="1">
    <citation type="journal article" date="2009" name="Stand. Genomic Sci.">
        <title>Complete genome sequence of Sanguibacter keddieii type strain (ST-74).</title>
        <authorList>
            <person name="Ivanova N."/>
            <person name="Sikorski J."/>
            <person name="Sims D."/>
            <person name="Brettin T."/>
            <person name="Detter J.C."/>
            <person name="Han C."/>
            <person name="Lapidus A."/>
            <person name="Copeland A."/>
            <person name="Glavina Del Rio T."/>
            <person name="Nolan M."/>
            <person name="Chen F."/>
            <person name="Lucas S."/>
            <person name="Tice H."/>
            <person name="Cheng J.F."/>
            <person name="Bruce D."/>
            <person name="Goodwin L."/>
            <person name="Pitluck S."/>
            <person name="Pati A."/>
            <person name="Mavromatis K."/>
            <person name="Chen A."/>
            <person name="Palaniappan K."/>
            <person name="D'haeseleer P."/>
            <person name="Chain P."/>
            <person name="Bristow J."/>
            <person name="Eisen J.A."/>
            <person name="Markowitz V."/>
            <person name="Hugenholtz P."/>
            <person name="Goker M."/>
            <person name="Pukall R."/>
            <person name="Klenk H.P."/>
            <person name="Kyrpides N.C."/>
        </authorList>
    </citation>
    <scope>NUCLEOTIDE SEQUENCE [LARGE SCALE GENOMIC DNA]</scope>
    <source>
        <strain evidence="3">ATCC 51767 / DSM 10542 / NCFB 3025 / ST-74</strain>
    </source>
</reference>
<keyword evidence="1" id="KW-0472">Membrane</keyword>
<evidence type="ECO:0000313" key="3">
    <source>
        <dbReference type="Proteomes" id="UP000000322"/>
    </source>
</evidence>
<keyword evidence="1" id="KW-0812">Transmembrane</keyword>
<feature type="transmembrane region" description="Helical" evidence="1">
    <location>
        <begin position="113"/>
        <end position="133"/>
    </location>
</feature>
<sequence>MHDHRRAAARRTHLSLGLGELAAAAVFVLVGTTVVSPWLGDDSSFALWAALVPLVVVLVQGGAYWLLARRWVLRSSMPAPVAQVYRALRAVDPVLLAAGLVGVLAWLPERPVATLAVLGIWAFGVVEYVNYFVVRLAYPARGWVSDVRRGRRPRLVRDLAR</sequence>
<proteinExistence type="predicted"/>
<dbReference type="RefSeq" id="WP_012867141.1">
    <property type="nucleotide sequence ID" value="NC_013521.1"/>
</dbReference>
<dbReference type="HOGENOM" id="CLU_139183_0_0_11"/>
<gene>
    <name evidence="2" type="ordered locus">Sked_21520</name>
</gene>
<evidence type="ECO:0000256" key="1">
    <source>
        <dbReference type="SAM" id="Phobius"/>
    </source>
</evidence>
<name>D1BI02_SANKS</name>
<feature type="transmembrane region" description="Helical" evidence="1">
    <location>
        <begin position="87"/>
        <end position="107"/>
    </location>
</feature>
<dbReference type="Proteomes" id="UP000000322">
    <property type="component" value="Chromosome"/>
</dbReference>
<dbReference type="EMBL" id="CP001819">
    <property type="protein sequence ID" value="ACZ22072.1"/>
    <property type="molecule type" value="Genomic_DNA"/>
</dbReference>
<protein>
    <submittedName>
        <fullName evidence="2">Uncharacterized protein</fullName>
    </submittedName>
</protein>
<dbReference type="STRING" id="446469.Sked_21520"/>